<dbReference type="SUPFAM" id="SSF55469">
    <property type="entry name" value="FMN-dependent nitroreductase-like"/>
    <property type="match status" value="1"/>
</dbReference>
<evidence type="ECO:0000313" key="4">
    <source>
        <dbReference type="EMBL" id="MCY6372061.1"/>
    </source>
</evidence>
<proteinExistence type="inferred from homology"/>
<dbReference type="Proteomes" id="UP001079657">
    <property type="component" value="Unassembled WGS sequence"/>
</dbReference>
<comment type="similarity">
    <text evidence="1">Belongs to the nitroreductase family.</text>
</comment>
<evidence type="ECO:0000256" key="1">
    <source>
        <dbReference type="ARBA" id="ARBA00007118"/>
    </source>
</evidence>
<dbReference type="CDD" id="cd02150">
    <property type="entry name" value="nitroreductase"/>
    <property type="match status" value="1"/>
</dbReference>
<sequence length="166" mass="18829">MKAIAERRSIRKYTSEPVSDETIKELLTAGMYAPSAGNQQPWDFIVVKSKKILSKVTEVHPYSYMLKEASATIIVCGNLEKERFKDFWIQDCSASTQNILLAAHALGLGAVWLGVYPEADRVKGIKKIFNLPEHIIPLAIISIGYPDEKKSTPERYDETNVHYEQW</sequence>
<evidence type="ECO:0000259" key="3">
    <source>
        <dbReference type="Pfam" id="PF00881"/>
    </source>
</evidence>
<dbReference type="InterPro" id="IPR029479">
    <property type="entry name" value="Nitroreductase"/>
</dbReference>
<dbReference type="InterPro" id="IPR000415">
    <property type="entry name" value="Nitroreductase-like"/>
</dbReference>
<dbReference type="PANTHER" id="PTHR43673">
    <property type="entry name" value="NAD(P)H NITROREDUCTASE YDGI-RELATED"/>
    <property type="match status" value="1"/>
</dbReference>
<gene>
    <name evidence="4" type="ORF">OXH55_15605</name>
</gene>
<dbReference type="RefSeq" id="WP_268051230.1">
    <property type="nucleotide sequence ID" value="NZ_JAPQES010000006.1"/>
</dbReference>
<dbReference type="Gene3D" id="3.40.109.10">
    <property type="entry name" value="NADH Oxidase"/>
    <property type="match status" value="1"/>
</dbReference>
<evidence type="ECO:0000313" key="5">
    <source>
        <dbReference type="Proteomes" id="UP001079657"/>
    </source>
</evidence>
<accession>A0ABT4CVH8</accession>
<organism evidence="4 5">
    <name type="scientific">Clostridium ganghwense</name>
    <dbReference type="NCBI Taxonomy" id="312089"/>
    <lineage>
        <taxon>Bacteria</taxon>
        <taxon>Bacillati</taxon>
        <taxon>Bacillota</taxon>
        <taxon>Clostridia</taxon>
        <taxon>Eubacteriales</taxon>
        <taxon>Clostridiaceae</taxon>
        <taxon>Clostridium</taxon>
    </lineage>
</organism>
<protein>
    <submittedName>
        <fullName evidence="4">Nitroreductase family protein</fullName>
    </submittedName>
</protein>
<feature type="domain" description="Nitroreductase" evidence="3">
    <location>
        <begin position="61"/>
        <end position="145"/>
    </location>
</feature>
<evidence type="ECO:0000256" key="2">
    <source>
        <dbReference type="ARBA" id="ARBA00023002"/>
    </source>
</evidence>
<name>A0ABT4CVH8_9CLOT</name>
<comment type="caution">
    <text evidence="4">The sequence shown here is derived from an EMBL/GenBank/DDBJ whole genome shotgun (WGS) entry which is preliminary data.</text>
</comment>
<feature type="domain" description="Nitroreductase" evidence="3">
    <location>
        <begin position="4"/>
        <end position="57"/>
    </location>
</feature>
<dbReference type="PANTHER" id="PTHR43673:SF10">
    <property type="entry name" value="NADH DEHYDROGENASE_NAD(P)H NITROREDUCTASE XCC3605-RELATED"/>
    <property type="match status" value="1"/>
</dbReference>
<reference evidence="4" key="1">
    <citation type="submission" date="2022-12" db="EMBL/GenBank/DDBJ databases">
        <authorList>
            <person name="Wang J."/>
        </authorList>
    </citation>
    <scope>NUCLEOTIDE SEQUENCE</scope>
    <source>
        <strain evidence="4">HY-42-06</strain>
    </source>
</reference>
<dbReference type="EMBL" id="JAPQES010000006">
    <property type="protein sequence ID" value="MCY6372061.1"/>
    <property type="molecule type" value="Genomic_DNA"/>
</dbReference>
<keyword evidence="5" id="KW-1185">Reference proteome</keyword>
<dbReference type="Pfam" id="PF00881">
    <property type="entry name" value="Nitroreductase"/>
    <property type="match status" value="2"/>
</dbReference>
<keyword evidence="2" id="KW-0560">Oxidoreductase</keyword>